<proteinExistence type="predicted"/>
<evidence type="ECO:0000313" key="2">
    <source>
        <dbReference type="EMBL" id="KAF0749276.1"/>
    </source>
</evidence>
<dbReference type="EMBL" id="VJMI01012808">
    <property type="protein sequence ID" value="KAF0749276.1"/>
    <property type="molecule type" value="Genomic_DNA"/>
</dbReference>
<feature type="region of interest" description="Disordered" evidence="1">
    <location>
        <begin position="32"/>
        <end position="54"/>
    </location>
</feature>
<evidence type="ECO:0000256" key="1">
    <source>
        <dbReference type="SAM" id="MobiDB-lite"/>
    </source>
</evidence>
<sequence>MYAVGGTNWNARLYQSLNVSFAFFAPRPTMNSPITRASSSSKSLKRQTSSVMSPTKRARLVGNLTISVSANLLNRSDEYRGRCKYKSGRCPNERTIKFSGEPHTLCEEHRVKHNKNQRKSDAKRRGVVKVKRDGTVVYEDDDDACPVYMKKEQPSLERTTVVVKPEPTIKAEPSQDTTSMWNLQTRDSDPLDIEEIDMSETSSCWSEDEVEILKNIFDFDMTL</sequence>
<organism evidence="2 3">
    <name type="scientific">Aphanomyces astaci</name>
    <name type="common">Crayfish plague agent</name>
    <dbReference type="NCBI Taxonomy" id="112090"/>
    <lineage>
        <taxon>Eukaryota</taxon>
        <taxon>Sar</taxon>
        <taxon>Stramenopiles</taxon>
        <taxon>Oomycota</taxon>
        <taxon>Saprolegniomycetes</taxon>
        <taxon>Saprolegniales</taxon>
        <taxon>Verrucalvaceae</taxon>
        <taxon>Aphanomyces</taxon>
    </lineage>
</organism>
<evidence type="ECO:0000313" key="3">
    <source>
        <dbReference type="Proteomes" id="UP000469452"/>
    </source>
</evidence>
<name>A0A6A5AHN9_APHAT</name>
<dbReference type="AlphaFoldDB" id="A0A6A5AHN9"/>
<accession>A0A6A5AHN9</accession>
<comment type="caution">
    <text evidence="2">The sequence shown here is derived from an EMBL/GenBank/DDBJ whole genome shotgun (WGS) entry which is preliminary data.</text>
</comment>
<gene>
    <name evidence="2" type="ORF">AaE_007088</name>
</gene>
<reference evidence="2 3" key="1">
    <citation type="submission" date="2019-06" db="EMBL/GenBank/DDBJ databases">
        <title>Genomics analysis of Aphanomyces spp. identifies a new class of oomycete effector associated with host adaptation.</title>
        <authorList>
            <person name="Gaulin E."/>
        </authorList>
    </citation>
    <scope>NUCLEOTIDE SEQUENCE [LARGE SCALE GENOMIC DNA]</scope>
    <source>
        <strain evidence="2 3">E</strain>
    </source>
</reference>
<dbReference type="Proteomes" id="UP000469452">
    <property type="component" value="Unassembled WGS sequence"/>
</dbReference>
<feature type="compositionally biased region" description="Low complexity" evidence="1">
    <location>
        <begin position="35"/>
        <end position="50"/>
    </location>
</feature>
<dbReference type="VEuPathDB" id="FungiDB:H257_07680"/>
<protein>
    <submittedName>
        <fullName evidence="2">Uncharacterized protein</fullName>
    </submittedName>
</protein>